<sequence length="161" mass="18146">MIYFKKVRFNEEDGAILEAALATFSEERESLAGFQPKVANLIFAKQIVKNNINYTRLMSRFDRFVPKLIFNTVTKEGNCICRSALSNRSAGVLILITGGIIANTMLTDNNAPHYAALIVLSSALTIFVLFIILECLQTQMKMKRAVSSYKLIQRIKLLHKV</sequence>
<keyword evidence="1" id="KW-0812">Transmembrane</keyword>
<dbReference type="OrthoDB" id="9830231at2"/>
<dbReference type="RefSeq" id="WP_147058563.1">
    <property type="nucleotide sequence ID" value="NZ_CP042437.1"/>
</dbReference>
<proteinExistence type="predicted"/>
<evidence type="ECO:0000313" key="3">
    <source>
        <dbReference type="Proteomes" id="UP000321362"/>
    </source>
</evidence>
<evidence type="ECO:0000313" key="2">
    <source>
        <dbReference type="EMBL" id="QEC79202.1"/>
    </source>
</evidence>
<dbReference type="AlphaFoldDB" id="A0A5B8W8F0"/>
<dbReference type="KEGG" id="mgk:FSB76_25825"/>
<dbReference type="EMBL" id="CP042437">
    <property type="protein sequence ID" value="QEC79202.1"/>
    <property type="molecule type" value="Genomic_DNA"/>
</dbReference>
<organism evidence="2 3">
    <name type="scientific">Mucilaginibacter ginsenosidivorax</name>
    <dbReference type="NCBI Taxonomy" id="862126"/>
    <lineage>
        <taxon>Bacteria</taxon>
        <taxon>Pseudomonadati</taxon>
        <taxon>Bacteroidota</taxon>
        <taxon>Sphingobacteriia</taxon>
        <taxon>Sphingobacteriales</taxon>
        <taxon>Sphingobacteriaceae</taxon>
        <taxon>Mucilaginibacter</taxon>
    </lineage>
</organism>
<protein>
    <submittedName>
        <fullName evidence="2">Uncharacterized protein</fullName>
    </submittedName>
</protein>
<feature type="transmembrane region" description="Helical" evidence="1">
    <location>
        <begin position="113"/>
        <end position="133"/>
    </location>
</feature>
<keyword evidence="1" id="KW-1133">Transmembrane helix</keyword>
<keyword evidence="3" id="KW-1185">Reference proteome</keyword>
<feature type="transmembrane region" description="Helical" evidence="1">
    <location>
        <begin position="90"/>
        <end position="107"/>
    </location>
</feature>
<keyword evidence="1" id="KW-0472">Membrane</keyword>
<reference evidence="2 3" key="1">
    <citation type="journal article" date="2013" name="J. Microbiol.">
        <title>Mucilaginibacter ginsenosidivorax sp. nov., with ginsenoside converting activity isolated from sediment.</title>
        <authorList>
            <person name="Kim J.K."/>
            <person name="Choi T.E."/>
            <person name="Liu Q.M."/>
            <person name="Park H.Y."/>
            <person name="Yi T.H."/>
            <person name="Yoon M.H."/>
            <person name="Kim S.C."/>
            <person name="Im W.T."/>
        </authorList>
    </citation>
    <scope>NUCLEOTIDE SEQUENCE [LARGE SCALE GENOMIC DNA]</scope>
    <source>
        <strain evidence="2 3">KHI28</strain>
    </source>
</reference>
<dbReference type="Proteomes" id="UP000321362">
    <property type="component" value="Chromosome"/>
</dbReference>
<accession>A0A5B8W8F0</accession>
<gene>
    <name evidence="2" type="ORF">FSB76_25825</name>
</gene>
<name>A0A5B8W8F0_9SPHI</name>
<evidence type="ECO:0000256" key="1">
    <source>
        <dbReference type="SAM" id="Phobius"/>
    </source>
</evidence>